<comment type="caution">
    <text evidence="9">The sequence shown here is derived from an EMBL/GenBank/DDBJ whole genome shotgun (WGS) entry which is preliminary data.</text>
</comment>
<evidence type="ECO:0000313" key="10">
    <source>
        <dbReference type="Proteomes" id="UP000198287"/>
    </source>
</evidence>
<feature type="region of interest" description="Disordered" evidence="6">
    <location>
        <begin position="108"/>
        <end position="316"/>
    </location>
</feature>
<accession>A0A226E4T4</accession>
<feature type="compositionally biased region" description="Polar residues" evidence="6">
    <location>
        <begin position="967"/>
        <end position="986"/>
    </location>
</feature>
<evidence type="ECO:0000259" key="7">
    <source>
        <dbReference type="PROSITE" id="PS51857"/>
    </source>
</evidence>
<keyword evidence="4" id="KW-0694">RNA-binding</keyword>
<dbReference type="InterPro" id="IPR019844">
    <property type="entry name" value="CSD_CS"/>
</dbReference>
<feature type="domain" description="CSD" evidence="7">
    <location>
        <begin position="319"/>
        <end position="383"/>
    </location>
</feature>
<gene>
    <name evidence="9" type="ORF">Fcan01_12483</name>
</gene>
<dbReference type="GO" id="GO:0005737">
    <property type="term" value="C:cytoplasm"/>
    <property type="evidence" value="ECO:0007669"/>
    <property type="project" value="UniProtKB-SubCell"/>
</dbReference>
<feature type="domain" description="CSD" evidence="7">
    <location>
        <begin position="473"/>
        <end position="534"/>
    </location>
</feature>
<feature type="compositionally biased region" description="Low complexity" evidence="6">
    <location>
        <begin position="150"/>
        <end position="166"/>
    </location>
</feature>
<dbReference type="Pfam" id="PF00313">
    <property type="entry name" value="CSD"/>
    <property type="match status" value="4"/>
</dbReference>
<keyword evidence="10" id="KW-1185">Reference proteome</keyword>
<dbReference type="Pfam" id="PF12901">
    <property type="entry name" value="SUZ-C"/>
    <property type="match status" value="1"/>
</dbReference>
<organism evidence="9 10">
    <name type="scientific">Folsomia candida</name>
    <name type="common">Springtail</name>
    <dbReference type="NCBI Taxonomy" id="158441"/>
    <lineage>
        <taxon>Eukaryota</taxon>
        <taxon>Metazoa</taxon>
        <taxon>Ecdysozoa</taxon>
        <taxon>Arthropoda</taxon>
        <taxon>Hexapoda</taxon>
        <taxon>Collembola</taxon>
        <taxon>Entomobryomorpha</taxon>
        <taxon>Isotomoidea</taxon>
        <taxon>Isotomidae</taxon>
        <taxon>Proisotominae</taxon>
        <taxon>Folsomia</taxon>
    </lineage>
</organism>
<dbReference type="InterPro" id="IPR012340">
    <property type="entry name" value="NA-bd_OB-fold"/>
</dbReference>
<feature type="region of interest" description="Disordered" evidence="6">
    <location>
        <begin position="1237"/>
        <end position="1270"/>
    </location>
</feature>
<evidence type="ECO:0000256" key="3">
    <source>
        <dbReference type="ARBA" id="ARBA00022737"/>
    </source>
</evidence>
<feature type="compositionally biased region" description="Low complexity" evidence="6">
    <location>
        <begin position="954"/>
        <end position="965"/>
    </location>
</feature>
<dbReference type="InterPro" id="IPR011129">
    <property type="entry name" value="CSD"/>
</dbReference>
<reference evidence="9 10" key="1">
    <citation type="submission" date="2015-12" db="EMBL/GenBank/DDBJ databases">
        <title>The genome of Folsomia candida.</title>
        <authorList>
            <person name="Faddeeva A."/>
            <person name="Derks M.F."/>
            <person name="Anvar Y."/>
            <person name="Smit S."/>
            <person name="Van Straalen N."/>
            <person name="Roelofs D."/>
        </authorList>
    </citation>
    <scope>NUCLEOTIDE SEQUENCE [LARGE SCALE GENOMIC DNA]</scope>
    <source>
        <strain evidence="9 10">VU population</strain>
        <tissue evidence="9">Whole body</tissue>
    </source>
</reference>
<evidence type="ECO:0000256" key="1">
    <source>
        <dbReference type="ARBA" id="ARBA00004496"/>
    </source>
</evidence>
<dbReference type="Pfam" id="PF23456">
    <property type="entry name" value="CSDE1"/>
    <property type="match status" value="2"/>
</dbReference>
<evidence type="ECO:0000256" key="2">
    <source>
        <dbReference type="ARBA" id="ARBA00022490"/>
    </source>
</evidence>
<evidence type="ECO:0000256" key="5">
    <source>
        <dbReference type="ARBA" id="ARBA00044751"/>
    </source>
</evidence>
<evidence type="ECO:0000256" key="4">
    <source>
        <dbReference type="ARBA" id="ARBA00022884"/>
    </source>
</evidence>
<name>A0A226E4T4_FOLCA</name>
<dbReference type="InterPro" id="IPR002059">
    <property type="entry name" value="CSP_DNA-bd"/>
</dbReference>
<dbReference type="Gene3D" id="2.40.50.140">
    <property type="entry name" value="Nucleic acid-binding proteins"/>
    <property type="match status" value="6"/>
</dbReference>
<dbReference type="PANTHER" id="PTHR12913:SF1">
    <property type="entry name" value="COLD SHOCK DOMAIN-CONTAINING PROTEIN E1"/>
    <property type="match status" value="1"/>
</dbReference>
<dbReference type="PANTHER" id="PTHR12913">
    <property type="entry name" value="UNR PROTEIN N-RAS UPSTREAM GENE PROTEIN"/>
    <property type="match status" value="1"/>
</dbReference>
<comment type="subcellular location">
    <subcellularLocation>
        <location evidence="1">Cytoplasm</location>
    </subcellularLocation>
</comment>
<feature type="domain" description="CSD" evidence="7">
    <location>
        <begin position="990"/>
        <end position="1054"/>
    </location>
</feature>
<feature type="compositionally biased region" description="Low complexity" evidence="6">
    <location>
        <begin position="189"/>
        <end position="204"/>
    </location>
</feature>
<feature type="domain" description="SUZ-C" evidence="8">
    <location>
        <begin position="1209"/>
        <end position="1249"/>
    </location>
</feature>
<dbReference type="PROSITE" id="PS51938">
    <property type="entry name" value="SUZ_C"/>
    <property type="match status" value="1"/>
</dbReference>
<sequence>MSSWNFGGSRGVGADPSGLLDLKALLNQVTGGSLGPVGGLGTAVGSGNRSLGGGSRLQNSSSIYGNHGGCGTDFDLIGNPAGVIGSMNNHSGLDLGGSGGGGFDPFSSMSTFGFFNPKDPNGQQQQQQHQQSSNSHNLTVHGMNKSPTYQQHQQQHQQQQQQQQQQGEVSPVFGSSQSPINFYGGGGNNSSSHNNFSSNSSESNYATTNKFPISTFSIDDTIPGRENRQRERELREQRELRELNSAFSNSGNDDSSNNFHISHFGSTNSSSSNNYRERDNVFNNTSSGNHSSNSNNHTNNRQTSEQGEGTSFNQNQGVRETGIIEKLLHSYGFIQCCERQARLFFHFSQFDGTIEHLKLGDPVEFEMTYDRRTGKPIASAVTKIGPEVVLSEERVTGTVTTELHHESNGELQGRISYENRGECFFLPYCQEDIEGNVTLSVGDTVSFQIATNQRSGNLTARYCRLENPARPVRYRGVVGSLKDNFGFIERADVAKEIFFQFSETRITDSVTIGDNVEFNIVTRSGKEVACTITKLPYGTVSFEDIGMDTLKGQILKPIDKSQCPSPAALGPTPRSEQAEGRLRYRGPDRQELEVVFGEKDQVGFFTMRHGDWVQFQLAIDRRNKQQRATNVVLLEESFSECLEYNRQPKIADDVEFTIVQDPTSPVRQSAIRIKHLKHGSVQFEVPVSQGLHGVVTREPSTPWVSQEALAGILPSLSNLGLPTNLTERLIQSLSSSEVLAQLSGNNGNDAQGEPGVIQYAEASANGGWPRQQDTIQFHWKDCKHLRNIRVGTKIVFDIHQVRRNRELVAANIRADNSCPLSESPTSLLQQFANASAAPGGFNHGSLNTCDMGALMSSLLGNSNNTADNTIPVGGDNLVNENRNNDVFVGAEKENSISSSQEYLMRFSNSTQHGGLSFGADEPENNTNGLYREESCSDIDEIGQGDMYMVRKSSRSPSDSSDVVAVNGSYSGYSEDNPSPPQSTTKTPRVVMKGYIAALKDGFGFIETMAQDGEIFFHSSSLVGDFAALEVGQEVEYVVSSKGSTSGKNAADIVKPLPKGSIGRAAVFPDILQGIVVRPLRGANPDQTEYTGLIDGQDGQAYPFGIISMLNKKELLQSGEAVEFQLDAQGKPVNIRAIRKKLRATVEAVKGQYGFLSYELEDGKKLFFHMSEVKDHQHLNPGDEVEFVILQNPRNGKSSACSVVKVGESQRPERLLNRLSKLSVDESAPRLVVVRQPFGPDGTKGFAQPRVPRKPGVLNMSRDSTSSAGSQ</sequence>
<feature type="domain" description="CSD" evidence="7">
    <location>
        <begin position="1140"/>
        <end position="1204"/>
    </location>
</feature>
<feature type="region of interest" description="Disordered" evidence="6">
    <location>
        <begin position="950"/>
        <end position="986"/>
    </location>
</feature>
<comment type="similarity">
    <text evidence="5">Belongs to the UNR family.</text>
</comment>
<feature type="compositionally biased region" description="Low complexity" evidence="6">
    <location>
        <begin position="283"/>
        <end position="300"/>
    </location>
</feature>
<dbReference type="EMBL" id="LNIX01000006">
    <property type="protein sequence ID" value="OXA52439.1"/>
    <property type="molecule type" value="Genomic_DNA"/>
</dbReference>
<evidence type="ECO:0000259" key="8">
    <source>
        <dbReference type="PROSITE" id="PS51938"/>
    </source>
</evidence>
<dbReference type="PROSITE" id="PS00352">
    <property type="entry name" value="CSD_1"/>
    <property type="match status" value="2"/>
</dbReference>
<feature type="compositionally biased region" description="Polar residues" evidence="6">
    <location>
        <begin position="1260"/>
        <end position="1270"/>
    </location>
</feature>
<dbReference type="OrthoDB" id="74319at2759"/>
<feature type="compositionally biased region" description="Low complexity" evidence="6">
    <location>
        <begin position="123"/>
        <end position="137"/>
    </location>
</feature>
<dbReference type="PROSITE" id="PS51857">
    <property type="entry name" value="CSD_2"/>
    <property type="match status" value="4"/>
</dbReference>
<proteinExistence type="inferred from homology"/>
<dbReference type="STRING" id="158441.A0A226E4T4"/>
<dbReference type="InterPro" id="IPR056400">
    <property type="entry name" value="CSDE1"/>
</dbReference>
<keyword evidence="3" id="KW-0677">Repeat</keyword>
<dbReference type="GO" id="GO:0003723">
    <property type="term" value="F:RNA binding"/>
    <property type="evidence" value="ECO:0007669"/>
    <property type="project" value="UniProtKB-KW"/>
</dbReference>
<dbReference type="SMART" id="SM00357">
    <property type="entry name" value="CSP"/>
    <property type="match status" value="4"/>
</dbReference>
<protein>
    <submittedName>
        <fullName evidence="9">Cold shock domain-containing protein E1</fullName>
    </submittedName>
</protein>
<feature type="compositionally biased region" description="Basic and acidic residues" evidence="6">
    <location>
        <begin position="222"/>
        <end position="242"/>
    </location>
</feature>
<feature type="compositionally biased region" description="Low complexity" evidence="6">
    <location>
        <begin position="243"/>
        <end position="259"/>
    </location>
</feature>
<feature type="compositionally biased region" description="Polar residues" evidence="6">
    <location>
        <begin position="301"/>
        <end position="316"/>
    </location>
</feature>
<feature type="compositionally biased region" description="Polar residues" evidence="6">
    <location>
        <begin position="205"/>
        <end position="218"/>
    </location>
</feature>
<dbReference type="InterPro" id="IPR024642">
    <property type="entry name" value="SUZ-C"/>
</dbReference>
<keyword evidence="2" id="KW-0963">Cytoplasm</keyword>
<dbReference type="Proteomes" id="UP000198287">
    <property type="component" value="Unassembled WGS sequence"/>
</dbReference>
<evidence type="ECO:0000313" key="9">
    <source>
        <dbReference type="EMBL" id="OXA52439.1"/>
    </source>
</evidence>
<dbReference type="CDD" id="cd04458">
    <property type="entry name" value="CSP_CDS"/>
    <property type="match status" value="2"/>
</dbReference>
<dbReference type="OMA" id="RVAYENC"/>
<dbReference type="AlphaFoldDB" id="A0A226E4T4"/>
<evidence type="ECO:0000256" key="6">
    <source>
        <dbReference type="SAM" id="MobiDB-lite"/>
    </source>
</evidence>
<dbReference type="SUPFAM" id="SSF50249">
    <property type="entry name" value="Nucleic acid-binding proteins"/>
    <property type="match status" value="4"/>
</dbReference>